<protein>
    <submittedName>
        <fullName evidence="1">Uncharacterized protein</fullName>
    </submittedName>
</protein>
<accession>A0A0Q0JGF3</accession>
<reference evidence="1 2" key="1">
    <citation type="submission" date="2015-09" db="EMBL/GenBank/DDBJ databases">
        <title>Genome announcement of multiple Pseudomonas syringae strains.</title>
        <authorList>
            <person name="Thakur S."/>
            <person name="Wang P.W."/>
            <person name="Gong Y."/>
            <person name="Weir B.S."/>
            <person name="Guttman D.S."/>
        </authorList>
    </citation>
    <scope>NUCLEOTIDE SEQUENCE [LARGE SCALE GENOMIC DNA]</scope>
    <source>
        <strain evidence="1 2">ICMP3963</strain>
    </source>
</reference>
<dbReference type="EMBL" id="LJRR01000289">
    <property type="protein sequence ID" value="KPZ13667.1"/>
    <property type="molecule type" value="Genomic_DNA"/>
</dbReference>
<comment type="caution">
    <text evidence="1">The sequence shown here is derived from an EMBL/GenBank/DDBJ whole genome shotgun (WGS) entry which is preliminary data.</text>
</comment>
<sequence length="41" mass="4570">MLDCYQEMISFGAGLRCAEIPNLQLEVKLIAELAKAYTLLP</sequence>
<organism evidence="1 2">
    <name type="scientific">Pseudomonas syringae pv. viburni</name>
    <dbReference type="NCBI Taxonomy" id="251703"/>
    <lineage>
        <taxon>Bacteria</taxon>
        <taxon>Pseudomonadati</taxon>
        <taxon>Pseudomonadota</taxon>
        <taxon>Gammaproteobacteria</taxon>
        <taxon>Pseudomonadales</taxon>
        <taxon>Pseudomonadaceae</taxon>
        <taxon>Pseudomonas</taxon>
    </lineage>
</organism>
<dbReference type="Proteomes" id="UP000050317">
    <property type="component" value="Unassembled WGS sequence"/>
</dbReference>
<dbReference type="AlphaFoldDB" id="A0A0Q0JGF3"/>
<proteinExistence type="predicted"/>
<gene>
    <name evidence="1" type="ORF">ALO40_102568</name>
</gene>
<evidence type="ECO:0000313" key="2">
    <source>
        <dbReference type="Proteomes" id="UP000050317"/>
    </source>
</evidence>
<name>A0A0Q0JGF3_9PSED</name>
<evidence type="ECO:0000313" key="1">
    <source>
        <dbReference type="EMBL" id="KPZ13667.1"/>
    </source>
</evidence>